<dbReference type="EMBL" id="QRWZ01000003">
    <property type="protein sequence ID" value="RGT61793.1"/>
    <property type="molecule type" value="Genomic_DNA"/>
</dbReference>
<organism evidence="2 3">
    <name type="scientific">Streptococcus anginosus</name>
    <dbReference type="NCBI Taxonomy" id="1328"/>
    <lineage>
        <taxon>Bacteria</taxon>
        <taxon>Bacillati</taxon>
        <taxon>Bacillota</taxon>
        <taxon>Bacilli</taxon>
        <taxon>Lactobacillales</taxon>
        <taxon>Streptococcaceae</taxon>
        <taxon>Streptococcus</taxon>
        <taxon>Streptococcus anginosus group</taxon>
    </lineage>
</organism>
<keyword evidence="1" id="KW-0472">Membrane</keyword>
<dbReference type="Proteomes" id="UP000284046">
    <property type="component" value="Unassembled WGS sequence"/>
</dbReference>
<reference evidence="2 3" key="1">
    <citation type="submission" date="2018-08" db="EMBL/GenBank/DDBJ databases">
        <title>A genome reference for cultivated species of the human gut microbiota.</title>
        <authorList>
            <person name="Zou Y."/>
            <person name="Xue W."/>
            <person name="Luo G."/>
        </authorList>
    </citation>
    <scope>NUCLEOTIDE SEQUENCE [LARGE SCALE GENOMIC DNA]</scope>
    <source>
        <strain evidence="2 3">AF18-38</strain>
    </source>
</reference>
<comment type="caution">
    <text evidence="2">The sequence shown here is derived from an EMBL/GenBank/DDBJ whole genome shotgun (WGS) entry which is preliminary data.</text>
</comment>
<feature type="transmembrane region" description="Helical" evidence="1">
    <location>
        <begin position="87"/>
        <end position="107"/>
    </location>
</feature>
<keyword evidence="1" id="KW-0812">Transmembrane</keyword>
<proteinExistence type="predicted"/>
<evidence type="ECO:0000313" key="3">
    <source>
        <dbReference type="Proteomes" id="UP000284046"/>
    </source>
</evidence>
<gene>
    <name evidence="2" type="ORF">DWX18_03985</name>
</gene>
<name>A0A412PPB4_STRAP</name>
<accession>A0A412PPB4</accession>
<evidence type="ECO:0000313" key="2">
    <source>
        <dbReference type="EMBL" id="RGT61793.1"/>
    </source>
</evidence>
<feature type="transmembrane region" description="Helical" evidence="1">
    <location>
        <begin position="113"/>
        <end position="134"/>
    </location>
</feature>
<keyword evidence="1" id="KW-1133">Transmembrane helix</keyword>
<evidence type="ECO:0000256" key="1">
    <source>
        <dbReference type="SAM" id="Phobius"/>
    </source>
</evidence>
<sequence length="140" mass="16708">MLFRLISFYNEGKEYKIYIMFLYLRKVISFRYDYKKFLIYIPIIAITCTMIAFLLYFLPIDSRPFYLSLFTFPFSLPPFFQQKKVSTFIFAGFIDGVLKTGLFLLGIKPVSITLPFLVVYRCVSLIAYVWLFLFKKKLNE</sequence>
<dbReference type="AlphaFoldDB" id="A0A412PPB4"/>
<feature type="transmembrane region" description="Helical" evidence="1">
    <location>
        <begin position="37"/>
        <end position="58"/>
    </location>
</feature>
<protein>
    <submittedName>
        <fullName evidence="2">Uncharacterized protein</fullName>
    </submittedName>
</protein>